<dbReference type="OrthoDB" id="6387485at2"/>
<reference evidence="2 3" key="1">
    <citation type="submission" date="2012-06" db="EMBL/GenBank/DDBJ databases">
        <title>Complete sequence of Thiocystis violascens DSM 198.</title>
        <authorList>
            <consortium name="US DOE Joint Genome Institute"/>
            <person name="Lucas S."/>
            <person name="Han J."/>
            <person name="Lapidus A."/>
            <person name="Cheng J.-F."/>
            <person name="Goodwin L."/>
            <person name="Pitluck S."/>
            <person name="Peters L."/>
            <person name="Ovchinnikova G."/>
            <person name="Teshima H."/>
            <person name="Detter J.C."/>
            <person name="Han C."/>
            <person name="Tapia R."/>
            <person name="Land M."/>
            <person name="Hauser L."/>
            <person name="Kyrpides N."/>
            <person name="Ivanova N."/>
            <person name="Pagani I."/>
            <person name="Vogl K."/>
            <person name="Liu Z."/>
            <person name="Frigaard N.-U."/>
            <person name="Bryant D."/>
            <person name="Woyke T."/>
        </authorList>
    </citation>
    <scope>NUCLEOTIDE SEQUENCE [LARGE SCALE GENOMIC DNA]</scope>
    <source>
        <strain evidence="3">ATCC 17096 / DSM 198 / 6111</strain>
    </source>
</reference>
<dbReference type="Pfam" id="PF08765">
    <property type="entry name" value="Mor"/>
    <property type="match status" value="1"/>
</dbReference>
<feature type="domain" description="Mor transcription activator" evidence="1">
    <location>
        <begin position="65"/>
        <end position="139"/>
    </location>
</feature>
<gene>
    <name evidence="2" type="ordered locus">Thivi_4404</name>
</gene>
<protein>
    <submittedName>
        <fullName evidence="2">Mor transcription activator-like protein</fullName>
    </submittedName>
</protein>
<dbReference type="SUPFAM" id="SSF46689">
    <property type="entry name" value="Homeodomain-like"/>
    <property type="match status" value="1"/>
</dbReference>
<dbReference type="Gene3D" id="1.10.10.60">
    <property type="entry name" value="Homeodomain-like"/>
    <property type="match status" value="1"/>
</dbReference>
<dbReference type="InterPro" id="IPR009057">
    <property type="entry name" value="Homeodomain-like_sf"/>
</dbReference>
<dbReference type="RefSeq" id="WP_014780583.1">
    <property type="nucleotide sequence ID" value="NC_018012.1"/>
</dbReference>
<organism evidence="2 3">
    <name type="scientific">Thiocystis violascens (strain ATCC 17096 / DSM 198 / 6111)</name>
    <name type="common">Chromatium violascens</name>
    <dbReference type="NCBI Taxonomy" id="765911"/>
    <lineage>
        <taxon>Bacteria</taxon>
        <taxon>Pseudomonadati</taxon>
        <taxon>Pseudomonadota</taxon>
        <taxon>Gammaproteobacteria</taxon>
        <taxon>Chromatiales</taxon>
        <taxon>Chromatiaceae</taxon>
        <taxon>Thiocystis</taxon>
    </lineage>
</organism>
<dbReference type="Proteomes" id="UP000006062">
    <property type="component" value="Chromosome"/>
</dbReference>
<proteinExistence type="predicted"/>
<dbReference type="EMBL" id="CP003154">
    <property type="protein sequence ID" value="AFL76207.1"/>
    <property type="molecule type" value="Genomic_DNA"/>
</dbReference>
<dbReference type="eggNOG" id="COG5566">
    <property type="taxonomic scope" value="Bacteria"/>
</dbReference>
<dbReference type="KEGG" id="tvi:Thivi_4404"/>
<dbReference type="STRING" id="765911.Thivi_4404"/>
<evidence type="ECO:0000313" key="3">
    <source>
        <dbReference type="Proteomes" id="UP000006062"/>
    </source>
</evidence>
<dbReference type="AlphaFoldDB" id="I3YGT9"/>
<keyword evidence="3" id="KW-1185">Reference proteome</keyword>
<sequence length="151" mass="16492">MTTPADLSAAAQRPHALRVDLADLPRDLREIADLIGLPGALDLVDTWGGVRLYLPLAHHLPDHHALVARLGRDAAERLCERFGGADLAIPRALAALRAARDRLICHEHAHGSPARALALRYRLSERRVWEILAGADARDAAAFAARQMPLF</sequence>
<name>I3YGT9_THIV6</name>
<evidence type="ECO:0000313" key="2">
    <source>
        <dbReference type="EMBL" id="AFL76207.1"/>
    </source>
</evidence>
<dbReference type="InterPro" id="IPR014875">
    <property type="entry name" value="Mor_transcription_activator"/>
</dbReference>
<evidence type="ECO:0000259" key="1">
    <source>
        <dbReference type="Pfam" id="PF08765"/>
    </source>
</evidence>
<accession>I3YGT9</accession>
<dbReference type="HOGENOM" id="CLU_131403_0_0_6"/>